<evidence type="ECO:0000313" key="2">
    <source>
        <dbReference type="EMBL" id="MCW8088236.1"/>
    </source>
</evidence>
<evidence type="ECO:0000259" key="1">
    <source>
        <dbReference type="PROSITE" id="PS51819"/>
    </source>
</evidence>
<evidence type="ECO:0000313" key="3">
    <source>
        <dbReference type="Proteomes" id="UP001526430"/>
    </source>
</evidence>
<protein>
    <submittedName>
        <fullName evidence="2">VOC family protein</fullName>
    </submittedName>
</protein>
<keyword evidence="3" id="KW-1185">Reference proteome</keyword>
<dbReference type="InterPro" id="IPR004360">
    <property type="entry name" value="Glyas_Fos-R_dOase_dom"/>
</dbReference>
<name>A0ABT3P1G2_9PROT</name>
<gene>
    <name evidence="2" type="ORF">OF850_21825</name>
</gene>
<dbReference type="PANTHER" id="PTHR43279:SF1">
    <property type="entry name" value="CATECHOL-2,3-DIOXYGENASE"/>
    <property type="match status" value="1"/>
</dbReference>
<dbReference type="Gene3D" id="3.10.180.10">
    <property type="entry name" value="2,3-Dihydroxybiphenyl 1,2-Dioxygenase, domain 1"/>
    <property type="match status" value="2"/>
</dbReference>
<organism evidence="2 3">
    <name type="scientific">Sabulicella glaciei</name>
    <dbReference type="NCBI Taxonomy" id="2984948"/>
    <lineage>
        <taxon>Bacteria</taxon>
        <taxon>Pseudomonadati</taxon>
        <taxon>Pseudomonadota</taxon>
        <taxon>Alphaproteobacteria</taxon>
        <taxon>Acetobacterales</taxon>
        <taxon>Acetobacteraceae</taxon>
        <taxon>Sabulicella</taxon>
    </lineage>
</organism>
<dbReference type="SUPFAM" id="SSF54593">
    <property type="entry name" value="Glyoxalase/Bleomycin resistance protein/Dihydroxybiphenyl dioxygenase"/>
    <property type="match status" value="2"/>
</dbReference>
<dbReference type="InterPro" id="IPR037523">
    <property type="entry name" value="VOC_core"/>
</dbReference>
<dbReference type="Proteomes" id="UP001526430">
    <property type="component" value="Unassembled WGS sequence"/>
</dbReference>
<proteinExistence type="predicted"/>
<accession>A0ABT3P1G2</accession>
<dbReference type="Pfam" id="PF00903">
    <property type="entry name" value="Glyoxalase"/>
    <property type="match status" value="2"/>
</dbReference>
<dbReference type="PANTHER" id="PTHR43279">
    <property type="entry name" value="CATECHOL-2,3-DIOXYGENASE"/>
    <property type="match status" value="1"/>
</dbReference>
<dbReference type="PROSITE" id="PS51819">
    <property type="entry name" value="VOC"/>
    <property type="match status" value="1"/>
</dbReference>
<dbReference type="CDD" id="cd16359">
    <property type="entry name" value="VOC_BsCatE_like_C"/>
    <property type="match status" value="1"/>
</dbReference>
<feature type="domain" description="VOC" evidence="1">
    <location>
        <begin position="20"/>
        <end position="136"/>
    </location>
</feature>
<comment type="caution">
    <text evidence="2">The sequence shown here is derived from an EMBL/GenBank/DDBJ whole genome shotgun (WGS) entry which is preliminary data.</text>
</comment>
<sequence length="291" mass="31289">MSDASEHPEPLFDLSAAPLRVGRVRLRVRDLAGTAAFYSDILGLAPMEQSGRHAVLGAGGRPLLELIGDPRLAPLDRRQAGLYHTAFLLPDRASLGRWLRFARARRIGLDGAADHAVSEAVYLADPEGNGIEIYVDRPVSAWRRTGAGVEMTNDRLDLEDLLAAADDSWTGMPAGSVVGHVHLQVGDTGEAEHFYGDLLGFSVTCRFAQASFFGAGGYHHQLAANTWHSGGAGQRPKRMVGLDAVELVVRDGAHIHAVEVRARGEGTPVEIEDDTRVLRDPWGTLIILAAG</sequence>
<dbReference type="InterPro" id="IPR029068">
    <property type="entry name" value="Glyas_Bleomycin-R_OHBP_Dase"/>
</dbReference>
<dbReference type="EMBL" id="JAPFQI010000029">
    <property type="protein sequence ID" value="MCW8088236.1"/>
    <property type="molecule type" value="Genomic_DNA"/>
</dbReference>
<reference evidence="2 3" key="1">
    <citation type="submission" date="2022-10" db="EMBL/GenBank/DDBJ databases">
        <title>Roseococcus glaciei nov., sp. nov., isolated from glacier.</title>
        <authorList>
            <person name="Liu Q."/>
            <person name="Xin Y.-H."/>
        </authorList>
    </citation>
    <scope>NUCLEOTIDE SEQUENCE [LARGE SCALE GENOMIC DNA]</scope>
    <source>
        <strain evidence="2 3">MDT2-1-1</strain>
    </source>
</reference>
<dbReference type="RefSeq" id="WP_301592434.1">
    <property type="nucleotide sequence ID" value="NZ_JAPFQI010000029.1"/>
</dbReference>